<dbReference type="RefSeq" id="WP_119765559.1">
    <property type="nucleotide sequence ID" value="NZ_QYUM01000004.1"/>
</dbReference>
<dbReference type="Pfam" id="PF13617">
    <property type="entry name" value="Lipoprotein_19"/>
    <property type="match status" value="1"/>
</dbReference>
<organism evidence="1 2">
    <name type="scientific">Sphingomonas cavernae</name>
    <dbReference type="NCBI Taxonomy" id="2320861"/>
    <lineage>
        <taxon>Bacteria</taxon>
        <taxon>Pseudomonadati</taxon>
        <taxon>Pseudomonadota</taxon>
        <taxon>Alphaproteobacteria</taxon>
        <taxon>Sphingomonadales</taxon>
        <taxon>Sphingomonadaceae</taxon>
        <taxon>Sphingomonas</taxon>
    </lineage>
</organism>
<accession>A0A418W812</accession>
<evidence type="ECO:0000313" key="1">
    <source>
        <dbReference type="EMBL" id="RJF86136.1"/>
    </source>
</evidence>
<proteinExistence type="predicted"/>
<dbReference type="OrthoDB" id="7428332at2"/>
<sequence length="57" mass="6306">MLALLGLSAILGGCIQVKAPDKPIEINLNVNVRQEVVVRLQQDAQQLIQENPELFPQ</sequence>
<dbReference type="EMBL" id="QYUM01000004">
    <property type="protein sequence ID" value="RJF86136.1"/>
    <property type="molecule type" value="Genomic_DNA"/>
</dbReference>
<reference evidence="1 2" key="1">
    <citation type="submission" date="2018-09" db="EMBL/GenBank/DDBJ databases">
        <authorList>
            <person name="Zhu H."/>
        </authorList>
    </citation>
    <scope>NUCLEOTIDE SEQUENCE [LARGE SCALE GENOMIC DNA]</scope>
    <source>
        <strain evidence="1 2">K2R01-6</strain>
    </source>
</reference>
<evidence type="ECO:0000313" key="2">
    <source>
        <dbReference type="Proteomes" id="UP000286100"/>
    </source>
</evidence>
<protein>
    <submittedName>
        <fullName evidence="1">YnbE family lipoprotein</fullName>
    </submittedName>
</protein>
<comment type="caution">
    <text evidence="1">The sequence shown here is derived from an EMBL/GenBank/DDBJ whole genome shotgun (WGS) entry which is preliminary data.</text>
</comment>
<name>A0A418W812_9SPHN</name>
<keyword evidence="1" id="KW-0449">Lipoprotein</keyword>
<gene>
    <name evidence="1" type="ORF">D3876_16145</name>
</gene>
<keyword evidence="2" id="KW-1185">Reference proteome</keyword>
<dbReference type="Proteomes" id="UP000286100">
    <property type="component" value="Unassembled WGS sequence"/>
</dbReference>
<dbReference type="AlphaFoldDB" id="A0A418W812"/>
<dbReference type="InterPro" id="IPR025985">
    <property type="entry name" value="YnbE"/>
</dbReference>